<evidence type="ECO:0000313" key="2">
    <source>
        <dbReference type="EMBL" id="CKT38207.1"/>
    </source>
</evidence>
<dbReference type="Proteomes" id="UP000048948">
    <property type="component" value="Unassembled WGS sequence"/>
</dbReference>
<proteinExistence type="predicted"/>
<accession>A0A655EP36</accession>
<organism evidence="1 3">
    <name type="scientific">Mycobacterium tuberculosis</name>
    <dbReference type="NCBI Taxonomy" id="1773"/>
    <lineage>
        <taxon>Bacteria</taxon>
        <taxon>Bacillati</taxon>
        <taxon>Actinomycetota</taxon>
        <taxon>Actinomycetes</taxon>
        <taxon>Mycobacteriales</taxon>
        <taxon>Mycobacteriaceae</taxon>
        <taxon>Mycobacterium</taxon>
        <taxon>Mycobacterium tuberculosis complex</taxon>
    </lineage>
</organism>
<dbReference type="EMBL" id="CGCX01000970">
    <property type="protein sequence ID" value="CFR86420.1"/>
    <property type="molecule type" value="Genomic_DNA"/>
</dbReference>
<reference evidence="3 4" key="1">
    <citation type="submission" date="2015-03" db="EMBL/GenBank/DDBJ databases">
        <authorList>
            <consortium name="Pathogen Informatics"/>
        </authorList>
    </citation>
    <scope>NUCLEOTIDE SEQUENCE [LARGE SCALE GENOMIC DNA]</scope>
    <source>
        <strain evidence="2 4">Bir 172</strain>
        <strain evidence="1 3">C09601061</strain>
    </source>
</reference>
<evidence type="ECO:0000313" key="1">
    <source>
        <dbReference type="EMBL" id="CFR86420.1"/>
    </source>
</evidence>
<dbReference type="EMBL" id="CNGE01000816">
    <property type="protein sequence ID" value="CKT38207.1"/>
    <property type="molecule type" value="Genomic_DNA"/>
</dbReference>
<gene>
    <name evidence="1" type="ORF">ERS007657_02492</name>
    <name evidence="2" type="ORF">ERS027646_03458</name>
</gene>
<name>A0A655EP36_MYCTX</name>
<protein>
    <submittedName>
        <fullName evidence="1">Uncharacterized protein</fullName>
    </submittedName>
</protein>
<sequence>MNAMTPPKLMPPFHSTAASGTLPIEQTNETMATMGPMIGPQTADQAG</sequence>
<evidence type="ECO:0000313" key="4">
    <source>
        <dbReference type="Proteomes" id="UP000048948"/>
    </source>
</evidence>
<dbReference type="AlphaFoldDB" id="A0A655EP36"/>
<evidence type="ECO:0000313" key="3">
    <source>
        <dbReference type="Proteomes" id="UP000046680"/>
    </source>
</evidence>
<dbReference type="Proteomes" id="UP000046680">
    <property type="component" value="Unassembled WGS sequence"/>
</dbReference>